<accession>A0A2G5EXX0</accession>
<name>A0A2G5EXX0_AQUCA</name>
<dbReference type="Proteomes" id="UP000230069">
    <property type="component" value="Unassembled WGS sequence"/>
</dbReference>
<dbReference type="EMBL" id="KZ305020">
    <property type="protein sequence ID" value="PIA60623.1"/>
    <property type="molecule type" value="Genomic_DNA"/>
</dbReference>
<reference evidence="1 2" key="1">
    <citation type="submission" date="2017-09" db="EMBL/GenBank/DDBJ databases">
        <title>WGS assembly of Aquilegia coerulea Goldsmith.</title>
        <authorList>
            <person name="Hodges S."/>
            <person name="Kramer E."/>
            <person name="Nordborg M."/>
            <person name="Tomkins J."/>
            <person name="Borevitz J."/>
            <person name="Derieg N."/>
            <person name="Yan J."/>
            <person name="Mihaltcheva S."/>
            <person name="Hayes R.D."/>
            <person name="Rokhsar D."/>
        </authorList>
    </citation>
    <scope>NUCLEOTIDE SEQUENCE [LARGE SCALE GENOMIC DNA]</scope>
    <source>
        <strain evidence="2">cv. Goldsmith</strain>
    </source>
</reference>
<dbReference type="GO" id="GO:0006900">
    <property type="term" value="P:vesicle budding from membrane"/>
    <property type="evidence" value="ECO:0007669"/>
    <property type="project" value="TreeGrafter"/>
</dbReference>
<dbReference type="GO" id="GO:0000815">
    <property type="term" value="C:ESCRT III complex"/>
    <property type="evidence" value="ECO:0007669"/>
    <property type="project" value="TreeGrafter"/>
</dbReference>
<dbReference type="GO" id="GO:0005771">
    <property type="term" value="C:multivesicular body"/>
    <property type="evidence" value="ECO:0007669"/>
    <property type="project" value="TreeGrafter"/>
</dbReference>
<dbReference type="Pfam" id="PF03357">
    <property type="entry name" value="Snf7"/>
    <property type="match status" value="1"/>
</dbReference>
<dbReference type="STRING" id="218851.A0A2G5EXX0"/>
<evidence type="ECO:0000313" key="1">
    <source>
        <dbReference type="EMBL" id="PIA60623.1"/>
    </source>
</evidence>
<proteinExistence type="predicted"/>
<dbReference type="Gene3D" id="6.10.140.1230">
    <property type="match status" value="1"/>
</dbReference>
<dbReference type="PANTHER" id="PTHR22761:SF7">
    <property type="entry name" value="SNF7 FAMILY PROTEIN"/>
    <property type="match status" value="1"/>
</dbReference>
<dbReference type="Pfam" id="PF25880">
    <property type="entry name" value="WHD_CHMP7_1st"/>
    <property type="match status" value="1"/>
</dbReference>
<evidence type="ECO:0008006" key="3">
    <source>
        <dbReference type="Google" id="ProtNLM"/>
    </source>
</evidence>
<dbReference type="AlphaFoldDB" id="A0A2G5EXX0"/>
<keyword evidence="2" id="KW-1185">Reference proteome</keyword>
<sequence>MMVEEYITQQVPDWDDEVVATARFKAFSGQRSDWEPKFFFWKDLILKVARHLGVFTITPSQVSDWFRRGGLTPLCIDSVLLEMYKTGEILRKDDLVDPSSRGLSQLFKRVVHLIGMSTSSAPDFSEDTIILKTVLEERATEVVRCLSENHWTSFCVITMPKFQSICNGPNESSAILSYLSANGKARLMRISKKDFIEGVKVSLVPSAVAPVSTFDCNLLHLIWTSEKLQQQLDVIDQRYEISRNSALAFIKSGNRQVALRHARQMKLTSESREKCATLLNRVEEVLGVITNAESTKKVSEAIQIGAQAIKECGISIEEVQHCLEELDERISSQKQVEEALGSTLPYTGIEDEDVEDEFNKLEMELGVESPPKQTSEPVHTNLESVVSVAETVSNTKMADDAVKAVDNGNSVDSLVNNLSSLKLEAA</sequence>
<dbReference type="OrthoDB" id="10250120at2759"/>
<dbReference type="GO" id="GO:0032511">
    <property type="term" value="P:late endosome to vacuole transport via multivesicular body sorting pathway"/>
    <property type="evidence" value="ECO:0007669"/>
    <property type="project" value="TreeGrafter"/>
</dbReference>
<gene>
    <name evidence="1" type="ORF">AQUCO_00300257v1</name>
</gene>
<dbReference type="FunCoup" id="A0A2G5EXX0">
    <property type="interactions" value="2956"/>
</dbReference>
<evidence type="ECO:0000313" key="2">
    <source>
        <dbReference type="Proteomes" id="UP000230069"/>
    </source>
</evidence>
<dbReference type="PANTHER" id="PTHR22761">
    <property type="entry name" value="CHARGED MULTIVESICULAR BODY PROTEIN"/>
    <property type="match status" value="1"/>
</dbReference>
<dbReference type="GO" id="GO:0009898">
    <property type="term" value="C:cytoplasmic side of plasma membrane"/>
    <property type="evidence" value="ECO:0007669"/>
    <property type="project" value="TreeGrafter"/>
</dbReference>
<organism evidence="1 2">
    <name type="scientific">Aquilegia coerulea</name>
    <name type="common">Rocky mountain columbine</name>
    <dbReference type="NCBI Taxonomy" id="218851"/>
    <lineage>
        <taxon>Eukaryota</taxon>
        <taxon>Viridiplantae</taxon>
        <taxon>Streptophyta</taxon>
        <taxon>Embryophyta</taxon>
        <taxon>Tracheophyta</taxon>
        <taxon>Spermatophyta</taxon>
        <taxon>Magnoliopsida</taxon>
        <taxon>Ranunculales</taxon>
        <taxon>Ranunculaceae</taxon>
        <taxon>Thalictroideae</taxon>
        <taxon>Aquilegia</taxon>
    </lineage>
</organism>
<dbReference type="InParanoid" id="A0A2G5EXX0"/>
<protein>
    <recommendedName>
        <fullName evidence="3">Charged multivesicular body protein 7</fullName>
    </recommendedName>
</protein>
<dbReference type="InterPro" id="IPR005024">
    <property type="entry name" value="Snf7_fam"/>
</dbReference>